<comment type="caution">
    <text evidence="1">The sequence shown here is derived from an EMBL/GenBank/DDBJ whole genome shotgun (WGS) entry which is preliminary data.</text>
</comment>
<reference evidence="1 2" key="1">
    <citation type="journal article" date="2021" name="Nat. Commun.">
        <title>Genetic determinants of endophytism in the Arabidopsis root mycobiome.</title>
        <authorList>
            <person name="Mesny F."/>
            <person name="Miyauchi S."/>
            <person name="Thiergart T."/>
            <person name="Pickel B."/>
            <person name="Atanasova L."/>
            <person name="Karlsson M."/>
            <person name="Huettel B."/>
            <person name="Barry K.W."/>
            <person name="Haridas S."/>
            <person name="Chen C."/>
            <person name="Bauer D."/>
            <person name="Andreopoulos W."/>
            <person name="Pangilinan J."/>
            <person name="LaButti K."/>
            <person name="Riley R."/>
            <person name="Lipzen A."/>
            <person name="Clum A."/>
            <person name="Drula E."/>
            <person name="Henrissat B."/>
            <person name="Kohler A."/>
            <person name="Grigoriev I.V."/>
            <person name="Martin F.M."/>
            <person name="Hacquard S."/>
        </authorList>
    </citation>
    <scope>NUCLEOTIDE SEQUENCE [LARGE SCALE GENOMIC DNA]</scope>
    <source>
        <strain evidence="1 2">MPI-SDFR-AT-0079</strain>
    </source>
</reference>
<sequence length="274" mass="30410">MSPAHLIVVCGHAIWQGGPEMGWDEAEWLIEGFQKGETPTFIEHIKAGLKLLSQDQDATLVFSGGATRPEINLSEAASYHKLALANRFFDLLPMDDDDNTTTTTTTTRILLEEQALDSYHNILFSLITFWRHHGAWPQRLSLISHAFKRARLVDGHCGAIGFPLHRVNFVGINAPGMDAVRLDEEEARGAEEEEEEKKEAWGGVQLALGQWEADPHGVGEELRGKRAKRNCWAVDQRLFLSEEEGERSGVDVRPILGGGEGLVPGGRRPWADIS</sequence>
<dbReference type="EMBL" id="JAGIZQ010000003">
    <property type="protein sequence ID" value="KAH6636799.1"/>
    <property type="molecule type" value="Genomic_DNA"/>
</dbReference>
<evidence type="ECO:0000313" key="1">
    <source>
        <dbReference type="EMBL" id="KAH6636799.1"/>
    </source>
</evidence>
<evidence type="ECO:0000313" key="2">
    <source>
        <dbReference type="Proteomes" id="UP000724584"/>
    </source>
</evidence>
<keyword evidence="2" id="KW-1185">Reference proteome</keyword>
<gene>
    <name evidence="1" type="ORF">F5144DRAFT_487052</name>
</gene>
<proteinExistence type="predicted"/>
<organism evidence="1 2">
    <name type="scientific">Chaetomium tenue</name>
    <dbReference type="NCBI Taxonomy" id="1854479"/>
    <lineage>
        <taxon>Eukaryota</taxon>
        <taxon>Fungi</taxon>
        <taxon>Dikarya</taxon>
        <taxon>Ascomycota</taxon>
        <taxon>Pezizomycotina</taxon>
        <taxon>Sordariomycetes</taxon>
        <taxon>Sordariomycetidae</taxon>
        <taxon>Sordariales</taxon>
        <taxon>Chaetomiaceae</taxon>
        <taxon>Chaetomium</taxon>
    </lineage>
</organism>
<name>A0ACB7PC88_9PEZI</name>
<accession>A0ACB7PC88</accession>
<dbReference type="Proteomes" id="UP000724584">
    <property type="component" value="Unassembled WGS sequence"/>
</dbReference>
<protein>
    <submittedName>
        <fullName evidence="1">Uncharacterized protein</fullName>
    </submittedName>
</protein>